<organism evidence="13 14">
    <name type="scientific">Liquorilactobacillus hordei DSM 19519</name>
    <dbReference type="NCBI Taxonomy" id="1423759"/>
    <lineage>
        <taxon>Bacteria</taxon>
        <taxon>Bacillati</taxon>
        <taxon>Bacillota</taxon>
        <taxon>Bacilli</taxon>
        <taxon>Lactobacillales</taxon>
        <taxon>Lactobacillaceae</taxon>
        <taxon>Liquorilactobacillus</taxon>
    </lineage>
</organism>
<evidence type="ECO:0000256" key="9">
    <source>
        <dbReference type="ARBA" id="ARBA00025611"/>
    </source>
</evidence>
<comment type="similarity">
    <text evidence="2">Belongs to the DNA polymerase type-C family. DnaE subfamily.</text>
</comment>
<dbReference type="GO" id="GO:0003676">
    <property type="term" value="F:nucleic acid binding"/>
    <property type="evidence" value="ECO:0007669"/>
    <property type="project" value="InterPro"/>
</dbReference>
<comment type="function">
    <text evidence="9">DNA polymerase III is a complex, multichain enzyme responsible for most of the replicative synthesis in bacteria. This DNA polymerase also exhibits 3' to 5' exonuclease activity. The alpha chain is the DNA polymerase.</text>
</comment>
<dbReference type="InterPro" id="IPR004013">
    <property type="entry name" value="PHP_dom"/>
</dbReference>
<keyword evidence="6" id="KW-0548">Nucleotidyltransferase</keyword>
<dbReference type="InterPro" id="IPR040982">
    <property type="entry name" value="DNA_pol3_finger"/>
</dbReference>
<dbReference type="PANTHER" id="PTHR32294:SF0">
    <property type="entry name" value="DNA POLYMERASE III SUBUNIT ALPHA"/>
    <property type="match status" value="1"/>
</dbReference>
<keyword evidence="8 13" id="KW-0239">DNA-directed DNA polymerase</keyword>
<evidence type="ECO:0000256" key="6">
    <source>
        <dbReference type="ARBA" id="ARBA00022695"/>
    </source>
</evidence>
<dbReference type="PANTHER" id="PTHR32294">
    <property type="entry name" value="DNA POLYMERASE III SUBUNIT ALPHA"/>
    <property type="match status" value="1"/>
</dbReference>
<dbReference type="InterPro" id="IPR011708">
    <property type="entry name" value="DNA_pol3_alpha_NTPase_dom"/>
</dbReference>
<dbReference type="InterPro" id="IPR029460">
    <property type="entry name" value="DNAPol_HHH"/>
</dbReference>
<dbReference type="InterPro" id="IPR041931">
    <property type="entry name" value="DNA_pol3_alpha_thumb_dom"/>
</dbReference>
<dbReference type="Gene3D" id="2.40.50.140">
    <property type="entry name" value="Nucleic acid-binding proteins"/>
    <property type="match status" value="1"/>
</dbReference>
<reference evidence="13 14" key="1">
    <citation type="journal article" date="2015" name="Genome Announc.">
        <title>Expanding the biotechnology potential of lactobacilli through comparative genomics of 213 strains and associated genera.</title>
        <authorList>
            <person name="Sun Z."/>
            <person name="Harris H.M."/>
            <person name="McCann A."/>
            <person name="Guo C."/>
            <person name="Argimon S."/>
            <person name="Zhang W."/>
            <person name="Yang X."/>
            <person name="Jeffery I.B."/>
            <person name="Cooney J.C."/>
            <person name="Kagawa T.F."/>
            <person name="Liu W."/>
            <person name="Song Y."/>
            <person name="Salvetti E."/>
            <person name="Wrobel A."/>
            <person name="Rasinkangas P."/>
            <person name="Parkhill J."/>
            <person name="Rea M.C."/>
            <person name="O'Sullivan O."/>
            <person name="Ritari J."/>
            <person name="Douillard F.P."/>
            <person name="Paul Ross R."/>
            <person name="Yang R."/>
            <person name="Briner A.E."/>
            <person name="Felis G.E."/>
            <person name="de Vos W.M."/>
            <person name="Barrangou R."/>
            <person name="Klaenhammer T.R."/>
            <person name="Caufield P.W."/>
            <person name="Cui Y."/>
            <person name="Zhang H."/>
            <person name="O'Toole P.W."/>
        </authorList>
    </citation>
    <scope>NUCLEOTIDE SEQUENCE [LARGE SCALE GENOMIC DNA]</scope>
    <source>
        <strain evidence="13 14">DSM 19519</strain>
    </source>
</reference>
<dbReference type="Pfam" id="PF14579">
    <property type="entry name" value="HHH_6"/>
    <property type="match status" value="1"/>
</dbReference>
<dbReference type="Pfam" id="PF07733">
    <property type="entry name" value="DNA_pol3_alpha"/>
    <property type="match status" value="1"/>
</dbReference>
<gene>
    <name evidence="13" type="ORF">FC92_GL000039</name>
</gene>
<evidence type="ECO:0000256" key="7">
    <source>
        <dbReference type="ARBA" id="ARBA00022705"/>
    </source>
</evidence>
<dbReference type="InterPro" id="IPR003141">
    <property type="entry name" value="Pol/His_phosphatase_N"/>
</dbReference>
<evidence type="ECO:0000256" key="10">
    <source>
        <dbReference type="ARBA" id="ARBA00026073"/>
    </source>
</evidence>
<dbReference type="Proteomes" id="UP000051448">
    <property type="component" value="Unassembled WGS sequence"/>
</dbReference>
<dbReference type="NCBIfam" id="TIGR00594">
    <property type="entry name" value="polc"/>
    <property type="match status" value="1"/>
</dbReference>
<dbReference type="Gene3D" id="1.10.10.1600">
    <property type="entry name" value="Bacterial DNA polymerase III alpha subunit, thumb domain"/>
    <property type="match status" value="1"/>
</dbReference>
<accession>A0A0R1MTK6</accession>
<dbReference type="Pfam" id="PF02811">
    <property type="entry name" value="PHP"/>
    <property type="match status" value="1"/>
</dbReference>
<dbReference type="AlphaFoldDB" id="A0A0R1MTK6"/>
<name>A0A0R1MTK6_9LACO</name>
<evidence type="ECO:0000256" key="11">
    <source>
        <dbReference type="ARBA" id="ARBA00049244"/>
    </source>
</evidence>
<comment type="caution">
    <text evidence="13">The sequence shown here is derived from an EMBL/GenBank/DDBJ whole genome shotgun (WGS) entry which is preliminary data.</text>
</comment>
<dbReference type="Pfam" id="PF01336">
    <property type="entry name" value="tRNA_anti-codon"/>
    <property type="match status" value="1"/>
</dbReference>
<dbReference type="EC" id="2.7.7.7" evidence="3"/>
<dbReference type="InterPro" id="IPR004365">
    <property type="entry name" value="NA-bd_OB_tRNA"/>
</dbReference>
<dbReference type="GO" id="GO:0006260">
    <property type="term" value="P:DNA replication"/>
    <property type="evidence" value="ECO:0007669"/>
    <property type="project" value="UniProtKB-KW"/>
</dbReference>
<comment type="subunit">
    <text evidence="10">DNA polymerase III contains a core (composed of alpha, epsilon and theta chains) that associates with a tau subunit. This core dimerizes to form the POLIII' complex. PolIII' associates with the gamma complex (composed of gamma, delta, delta', psi and chi chains) and with the beta chain to form the complete DNA polymerase III complex.</text>
</comment>
<evidence type="ECO:0000259" key="12">
    <source>
        <dbReference type="SMART" id="SM00481"/>
    </source>
</evidence>
<dbReference type="CDD" id="cd04485">
    <property type="entry name" value="DnaE_OBF"/>
    <property type="match status" value="1"/>
</dbReference>
<evidence type="ECO:0000256" key="2">
    <source>
        <dbReference type="ARBA" id="ARBA00009496"/>
    </source>
</evidence>
<dbReference type="CDD" id="cd07431">
    <property type="entry name" value="PHP_PolIIIA"/>
    <property type="match status" value="1"/>
</dbReference>
<dbReference type="STRING" id="1423759.FC92_GL000039"/>
<dbReference type="GO" id="GO:0005737">
    <property type="term" value="C:cytoplasm"/>
    <property type="evidence" value="ECO:0007669"/>
    <property type="project" value="UniProtKB-SubCell"/>
</dbReference>
<evidence type="ECO:0000256" key="1">
    <source>
        <dbReference type="ARBA" id="ARBA00004496"/>
    </source>
</evidence>
<evidence type="ECO:0000313" key="14">
    <source>
        <dbReference type="Proteomes" id="UP000051448"/>
    </source>
</evidence>
<dbReference type="GO" id="GO:0008408">
    <property type="term" value="F:3'-5' exonuclease activity"/>
    <property type="evidence" value="ECO:0007669"/>
    <property type="project" value="InterPro"/>
</dbReference>
<keyword evidence="7" id="KW-0235">DNA replication</keyword>
<dbReference type="Pfam" id="PF17657">
    <property type="entry name" value="DNA_pol3_finger"/>
    <property type="match status" value="1"/>
</dbReference>
<proteinExistence type="inferred from homology"/>
<dbReference type="Gene3D" id="1.10.150.870">
    <property type="match status" value="1"/>
</dbReference>
<dbReference type="EMBL" id="AZDX01000001">
    <property type="protein sequence ID" value="KRL08250.1"/>
    <property type="molecule type" value="Genomic_DNA"/>
</dbReference>
<dbReference type="InterPro" id="IPR012340">
    <property type="entry name" value="NA-bd_OB-fold"/>
</dbReference>
<dbReference type="SMART" id="SM00481">
    <property type="entry name" value="POLIIIAc"/>
    <property type="match status" value="1"/>
</dbReference>
<dbReference type="SUPFAM" id="SSF50249">
    <property type="entry name" value="Nucleic acid-binding proteins"/>
    <property type="match status" value="1"/>
</dbReference>
<dbReference type="InterPro" id="IPR004805">
    <property type="entry name" value="DnaE2/DnaE/PolC"/>
</dbReference>
<comment type="catalytic activity">
    <reaction evidence="11">
        <text>DNA(n) + a 2'-deoxyribonucleoside 5'-triphosphate = DNA(n+1) + diphosphate</text>
        <dbReference type="Rhea" id="RHEA:22508"/>
        <dbReference type="Rhea" id="RHEA-COMP:17339"/>
        <dbReference type="Rhea" id="RHEA-COMP:17340"/>
        <dbReference type="ChEBI" id="CHEBI:33019"/>
        <dbReference type="ChEBI" id="CHEBI:61560"/>
        <dbReference type="ChEBI" id="CHEBI:173112"/>
        <dbReference type="EC" id="2.7.7.7"/>
    </reaction>
</comment>
<dbReference type="Gene3D" id="3.20.20.140">
    <property type="entry name" value="Metal-dependent hydrolases"/>
    <property type="match status" value="1"/>
</dbReference>
<dbReference type="PATRIC" id="fig|1423759.3.peg.39"/>
<evidence type="ECO:0000256" key="3">
    <source>
        <dbReference type="ARBA" id="ARBA00012417"/>
    </source>
</evidence>
<comment type="subcellular location">
    <subcellularLocation>
        <location evidence="1">Cytoplasm</location>
    </subcellularLocation>
</comment>
<evidence type="ECO:0000256" key="4">
    <source>
        <dbReference type="ARBA" id="ARBA00019114"/>
    </source>
</evidence>
<keyword evidence="5" id="KW-0808">Transferase</keyword>
<dbReference type="GO" id="GO:0003887">
    <property type="term" value="F:DNA-directed DNA polymerase activity"/>
    <property type="evidence" value="ECO:0007669"/>
    <property type="project" value="UniProtKB-KW"/>
</dbReference>
<dbReference type="NCBIfam" id="NF004226">
    <property type="entry name" value="PRK05673.1"/>
    <property type="match status" value="1"/>
</dbReference>
<evidence type="ECO:0000313" key="13">
    <source>
        <dbReference type="EMBL" id="KRL08250.1"/>
    </source>
</evidence>
<sequence length="1118" mass="127479">MDNMSGAALQVISSYSLLQSSIRIKDVVINAKSKGYTALALTDINVMYGALSFYDTCRTEGIKPLIGMTLETSTTENETLILIAKNENGYRNLIQISTQKQLLLAQGNSEFKIKENLDLFEDIITIIPSENSFFINKLLNGQSEIAGNYLKKVAEVLQSSLYIGVSVLTKDALYDKLLQYANQLNVDLINAETVRYLEKKDLFVCEVMNAIKYGKSLDNSELRYANEKIGTSWLKPLNEIKQKSVEKNRLKPFENMLDLIELINFDFKPRRVTLPRYNKPQEISTDSYLENLCERGMQEKVHLQKDEKKNKYLERMNNELSVIKKMGFADYFLIVWDVTNYAHRHGILVGPGRGSAAGSLVSYLLGITDVDPIKYNLLFERFLNEERAQMPDIDLDIPDNRRQEIIEYVNRKYGENHVAQIITFGTFGAKQALRDVARVMGVSQVESNNWSRVIPSQLGITLADAKKKSVQLRDLISKSERNHLLFETAIRLEGLPRHYSIHAAGVILSDIDLKEVVPLQMGNDDVLLTQYTKDDVERMGLLKIDFLGLRNLTILNNTLTAIKRNFNRSIDINKISLNDEATLKLFQKADTSGVFQFESPGIRNVLRNLYPTSFEDIAAVNALFRPGPMENIVHFIARKHGKEKIVYPDNSLIPILKNTYGILVYQEQVMQVASIMGGFTLGQADILRRAMSKKKADVIEKLKSKFVNGATKLGYSQENAERVYDYIERFANYGFNRSHAIAYSKIAFQLAFLKVHYAAPFFAAILNSVIGDRVKTRDFIIEAKQHQLQIETPDINRSSYYTLSGKKNLIIGLGNIKTLRRDFIKEIIEERKNAGRYKSFDDFIGRINHKYSKEEPLKALIYSGAFDSFSENRATLLGNLSKKLSNVELSGGSSELLSLLAPKQEKYDELSLEQILAGEQKYLGIFLSAHPVEQFAEIAQMLKTQVITNVQENMNQQILCLIKKIKIIRTKNGQQMSFLTVEDQTGEIELTLFPKVFEKIGNNLKINQVYLITGKSEKRNQKIQIIVSEIVSAESLKTEMKRRLFLRLTEDDSSNIKKQLLKILKVHTGRVPVVLYEEKKALKWVLDEKYWINSSSELEEQLIKLLGRNNVVFQNESK</sequence>
<evidence type="ECO:0000256" key="8">
    <source>
        <dbReference type="ARBA" id="ARBA00022932"/>
    </source>
</evidence>
<protein>
    <recommendedName>
        <fullName evidence="4">DNA polymerase III subunit alpha</fullName>
        <ecNumber evidence="3">2.7.7.7</ecNumber>
    </recommendedName>
</protein>
<evidence type="ECO:0000256" key="5">
    <source>
        <dbReference type="ARBA" id="ARBA00022679"/>
    </source>
</evidence>
<keyword evidence="14" id="KW-1185">Reference proteome</keyword>
<feature type="domain" description="Polymerase/histidinol phosphatase N-terminal" evidence="12">
    <location>
        <begin position="7"/>
        <end position="74"/>
    </location>
</feature>